<dbReference type="EMBL" id="PQIB02000008">
    <property type="protein sequence ID" value="RLN03276.1"/>
    <property type="molecule type" value="Genomic_DNA"/>
</dbReference>
<dbReference type="Proteomes" id="UP000275267">
    <property type="component" value="Unassembled WGS sequence"/>
</dbReference>
<name>A0A3L6RG33_PANMI</name>
<proteinExistence type="predicted"/>
<evidence type="ECO:0000313" key="2">
    <source>
        <dbReference type="EMBL" id="RLN03276.1"/>
    </source>
</evidence>
<dbReference type="AlphaFoldDB" id="A0A3L6RG33"/>
<protein>
    <submittedName>
        <fullName evidence="2">Uncharacterized protein</fullName>
    </submittedName>
</protein>
<gene>
    <name evidence="2" type="ORF">C2845_PM13G21100</name>
</gene>
<keyword evidence="3" id="KW-1185">Reference proteome</keyword>
<accession>A0A3L6RG33</accession>
<sequence>MQPRTRKQPGRCRSARAPKRSRLEPNHPNHPAPSSHRARAHRAGHVEPAWGRAGVTPTGDRGRWVAAGRGPWPPAPWLARAVPSSYPPPPTLKGTRTEVWILEDEGGRNEKGTTPWVLRHTIVEPGQEQLQAIARPHFTHGEHILTTMERGNRWVSLHATHLSEARTHRGVVQIEGTPPSTIGLYDDCNPNRLGTFAYFETTEPLALYRCDDDGDIGDDEEWSWKFDRWERQWKLRLLGKSWWKAIPES</sequence>
<comment type="caution">
    <text evidence="2">The sequence shown here is derived from an EMBL/GenBank/DDBJ whole genome shotgun (WGS) entry which is preliminary data.</text>
</comment>
<feature type="region of interest" description="Disordered" evidence="1">
    <location>
        <begin position="1"/>
        <end position="44"/>
    </location>
</feature>
<evidence type="ECO:0000313" key="3">
    <source>
        <dbReference type="Proteomes" id="UP000275267"/>
    </source>
</evidence>
<organism evidence="2 3">
    <name type="scientific">Panicum miliaceum</name>
    <name type="common">Proso millet</name>
    <name type="synonym">Broomcorn millet</name>
    <dbReference type="NCBI Taxonomy" id="4540"/>
    <lineage>
        <taxon>Eukaryota</taxon>
        <taxon>Viridiplantae</taxon>
        <taxon>Streptophyta</taxon>
        <taxon>Embryophyta</taxon>
        <taxon>Tracheophyta</taxon>
        <taxon>Spermatophyta</taxon>
        <taxon>Magnoliopsida</taxon>
        <taxon>Liliopsida</taxon>
        <taxon>Poales</taxon>
        <taxon>Poaceae</taxon>
        <taxon>PACMAD clade</taxon>
        <taxon>Panicoideae</taxon>
        <taxon>Panicodae</taxon>
        <taxon>Paniceae</taxon>
        <taxon>Panicinae</taxon>
        <taxon>Panicum</taxon>
        <taxon>Panicum sect. Panicum</taxon>
    </lineage>
</organism>
<dbReference type="OrthoDB" id="276989at2759"/>
<evidence type="ECO:0000256" key="1">
    <source>
        <dbReference type="SAM" id="MobiDB-lite"/>
    </source>
</evidence>
<reference evidence="3" key="1">
    <citation type="journal article" date="2019" name="Nat. Commun.">
        <title>The genome of broomcorn millet.</title>
        <authorList>
            <person name="Zou C."/>
            <person name="Miki D."/>
            <person name="Li D."/>
            <person name="Tang Q."/>
            <person name="Xiao L."/>
            <person name="Rajput S."/>
            <person name="Deng P."/>
            <person name="Jia W."/>
            <person name="Huang R."/>
            <person name="Zhang M."/>
            <person name="Sun Y."/>
            <person name="Hu J."/>
            <person name="Fu X."/>
            <person name="Schnable P.S."/>
            <person name="Li F."/>
            <person name="Zhang H."/>
            <person name="Feng B."/>
            <person name="Zhu X."/>
            <person name="Liu R."/>
            <person name="Schnable J.C."/>
            <person name="Zhu J.-K."/>
            <person name="Zhang H."/>
        </authorList>
    </citation>
    <scope>NUCLEOTIDE SEQUENCE [LARGE SCALE GENOMIC DNA]</scope>
</reference>
<feature type="compositionally biased region" description="Basic residues" evidence="1">
    <location>
        <begin position="1"/>
        <end position="20"/>
    </location>
</feature>